<keyword evidence="9" id="KW-0472">Membrane</keyword>
<evidence type="ECO:0000256" key="8">
    <source>
        <dbReference type="ARBA" id="ARBA00022989"/>
    </source>
</evidence>
<proteinExistence type="inferred from homology"/>
<dbReference type="AlphaFoldDB" id="A0A4V3CS73"/>
<evidence type="ECO:0000256" key="2">
    <source>
        <dbReference type="ARBA" id="ARBA00006555"/>
    </source>
</evidence>
<feature type="signal peptide" evidence="11">
    <location>
        <begin position="1"/>
        <end position="28"/>
    </location>
</feature>
<evidence type="ECO:0000256" key="5">
    <source>
        <dbReference type="ARBA" id="ARBA00022519"/>
    </source>
</evidence>
<dbReference type="InterPro" id="IPR051045">
    <property type="entry name" value="TonB-dependent_transducer"/>
</dbReference>
<dbReference type="PANTHER" id="PTHR33446">
    <property type="entry name" value="PROTEIN TONB-RELATED"/>
    <property type="match status" value="1"/>
</dbReference>
<keyword evidence="6" id="KW-0812">Transmembrane</keyword>
<keyword evidence="5" id="KW-0997">Cell inner membrane</keyword>
<comment type="subcellular location">
    <subcellularLocation>
        <location evidence="1">Cell inner membrane</location>
        <topology evidence="1">Single-pass membrane protein</topology>
        <orientation evidence="1">Periplasmic side</orientation>
    </subcellularLocation>
</comment>
<reference evidence="13 14" key="1">
    <citation type="submission" date="2019-03" db="EMBL/GenBank/DDBJ databases">
        <title>Genomic Encyclopedia of Type Strains, Phase IV (KMG-IV): sequencing the most valuable type-strain genomes for metagenomic binning, comparative biology and taxonomic classification.</title>
        <authorList>
            <person name="Goeker M."/>
        </authorList>
    </citation>
    <scope>NUCLEOTIDE SEQUENCE [LARGE SCALE GENOMIC DNA]</scope>
    <source>
        <strain evidence="13 14">DSM 16998</strain>
    </source>
</reference>
<evidence type="ECO:0000256" key="6">
    <source>
        <dbReference type="ARBA" id="ARBA00022692"/>
    </source>
</evidence>
<dbReference type="Pfam" id="PF03544">
    <property type="entry name" value="TonB_C"/>
    <property type="match status" value="1"/>
</dbReference>
<dbReference type="GO" id="GO:0005886">
    <property type="term" value="C:plasma membrane"/>
    <property type="evidence" value="ECO:0007669"/>
    <property type="project" value="UniProtKB-SubCell"/>
</dbReference>
<keyword evidence="11" id="KW-0732">Signal</keyword>
<evidence type="ECO:0000313" key="14">
    <source>
        <dbReference type="Proteomes" id="UP000295361"/>
    </source>
</evidence>
<dbReference type="GO" id="GO:0055085">
    <property type="term" value="P:transmembrane transport"/>
    <property type="evidence" value="ECO:0007669"/>
    <property type="project" value="InterPro"/>
</dbReference>
<feature type="compositionally biased region" description="Low complexity" evidence="10">
    <location>
        <begin position="73"/>
        <end position="82"/>
    </location>
</feature>
<protein>
    <submittedName>
        <fullName evidence="13">TonB family protein</fullName>
    </submittedName>
</protein>
<evidence type="ECO:0000256" key="1">
    <source>
        <dbReference type="ARBA" id="ARBA00004383"/>
    </source>
</evidence>
<evidence type="ECO:0000256" key="3">
    <source>
        <dbReference type="ARBA" id="ARBA00022448"/>
    </source>
</evidence>
<comment type="similarity">
    <text evidence="2">Belongs to the TonB family.</text>
</comment>
<evidence type="ECO:0000313" key="13">
    <source>
        <dbReference type="EMBL" id="TDP59582.1"/>
    </source>
</evidence>
<evidence type="ECO:0000259" key="12">
    <source>
        <dbReference type="PROSITE" id="PS52015"/>
    </source>
</evidence>
<feature type="region of interest" description="Disordered" evidence="10">
    <location>
        <begin position="73"/>
        <end position="99"/>
    </location>
</feature>
<comment type="caution">
    <text evidence="13">The sequence shown here is derived from an EMBL/GenBank/DDBJ whole genome shotgun (WGS) entry which is preliminary data.</text>
</comment>
<evidence type="ECO:0000256" key="4">
    <source>
        <dbReference type="ARBA" id="ARBA00022475"/>
    </source>
</evidence>
<keyword evidence="3" id="KW-0813">Transport</keyword>
<evidence type="ECO:0000256" key="7">
    <source>
        <dbReference type="ARBA" id="ARBA00022927"/>
    </source>
</evidence>
<organism evidence="13 14">
    <name type="scientific">Roseateles toxinivorans</name>
    <dbReference type="NCBI Taxonomy" id="270368"/>
    <lineage>
        <taxon>Bacteria</taxon>
        <taxon>Pseudomonadati</taxon>
        <taxon>Pseudomonadota</taxon>
        <taxon>Betaproteobacteria</taxon>
        <taxon>Burkholderiales</taxon>
        <taxon>Sphaerotilaceae</taxon>
        <taxon>Roseateles</taxon>
    </lineage>
</organism>
<gene>
    <name evidence="13" type="ORF">DES47_11853</name>
</gene>
<keyword evidence="7" id="KW-0653">Protein transport</keyword>
<dbReference type="NCBIfam" id="TIGR01352">
    <property type="entry name" value="tonB_Cterm"/>
    <property type="match status" value="1"/>
</dbReference>
<dbReference type="InParanoid" id="A0A4V3CS73"/>
<keyword evidence="4" id="KW-1003">Cell membrane</keyword>
<dbReference type="Proteomes" id="UP000295361">
    <property type="component" value="Unassembled WGS sequence"/>
</dbReference>
<dbReference type="SUPFAM" id="SSF74653">
    <property type="entry name" value="TolA/TonB C-terminal domain"/>
    <property type="match status" value="1"/>
</dbReference>
<dbReference type="InterPro" id="IPR006260">
    <property type="entry name" value="TonB/TolA_C"/>
</dbReference>
<accession>A0A4V3CS73</accession>
<name>A0A4V3CS73_9BURK</name>
<dbReference type="EMBL" id="SNXS01000018">
    <property type="protein sequence ID" value="TDP59582.1"/>
    <property type="molecule type" value="Genomic_DNA"/>
</dbReference>
<evidence type="ECO:0000256" key="11">
    <source>
        <dbReference type="SAM" id="SignalP"/>
    </source>
</evidence>
<dbReference type="Gene3D" id="3.30.2420.10">
    <property type="entry name" value="TonB"/>
    <property type="match status" value="1"/>
</dbReference>
<evidence type="ECO:0000256" key="10">
    <source>
        <dbReference type="SAM" id="MobiDB-lite"/>
    </source>
</evidence>
<dbReference type="GO" id="GO:0015031">
    <property type="term" value="P:protein transport"/>
    <property type="evidence" value="ECO:0007669"/>
    <property type="project" value="UniProtKB-KW"/>
</dbReference>
<feature type="chain" id="PRO_5020534157" evidence="11">
    <location>
        <begin position="29"/>
        <end position="235"/>
    </location>
</feature>
<feature type="region of interest" description="Disordered" evidence="10">
    <location>
        <begin position="29"/>
        <end position="48"/>
    </location>
</feature>
<keyword evidence="14" id="KW-1185">Reference proteome</keyword>
<evidence type="ECO:0000256" key="9">
    <source>
        <dbReference type="ARBA" id="ARBA00023136"/>
    </source>
</evidence>
<dbReference type="InterPro" id="IPR037682">
    <property type="entry name" value="TonB_C"/>
</dbReference>
<keyword evidence="8" id="KW-1133">Transmembrane helix</keyword>
<feature type="domain" description="TonB C-terminal" evidence="12">
    <location>
        <begin position="151"/>
        <end position="235"/>
    </location>
</feature>
<sequence>MLPMHSHCRRLAGLGLLVSALLSPALHAQPADASKPAPALSDADRAKRDADKVSQWIRLVADKAAAKAAPAPAAPVAKKASPSPAPAPSSNGATLAAARKQVEALSETSAAAVAPPVVEPAPVSPDPGTRIALAPPVAPAQAPLAPPVVEEPEVPLKLVFQVQPEFPRQLVNTLQSGIVAVRFTVRPDGSVSQAEALSSSHKRLSQAAIDAVRQWRFAPIKQERTASVEVGFKLE</sequence>
<dbReference type="PROSITE" id="PS52015">
    <property type="entry name" value="TONB_CTD"/>
    <property type="match status" value="1"/>
</dbReference>